<comment type="caution">
    <text evidence="6">The sequence shown here is derived from an EMBL/GenBank/DDBJ whole genome shotgun (WGS) entry which is preliminary data.</text>
</comment>
<keyword evidence="3" id="KW-0804">Transcription</keyword>
<dbReference type="CDD" id="cd00156">
    <property type="entry name" value="REC"/>
    <property type="match status" value="1"/>
</dbReference>
<evidence type="ECO:0000313" key="9">
    <source>
        <dbReference type="Proteomes" id="UP000182800"/>
    </source>
</evidence>
<dbReference type="GO" id="GO:0003677">
    <property type="term" value="F:DNA binding"/>
    <property type="evidence" value="ECO:0007669"/>
    <property type="project" value="UniProtKB-KW"/>
</dbReference>
<dbReference type="Gene3D" id="3.40.50.2300">
    <property type="match status" value="1"/>
</dbReference>
<keyword evidence="1 4" id="KW-0597">Phosphoprotein</keyword>
<evidence type="ECO:0000256" key="3">
    <source>
        <dbReference type="ARBA" id="ARBA00023163"/>
    </source>
</evidence>
<reference evidence="7 9" key="2">
    <citation type="submission" date="2016-08" db="EMBL/GenBank/DDBJ databases">
        <authorList>
            <person name="Varghese N."/>
            <person name="Submissions Spin"/>
        </authorList>
    </citation>
    <scope>NUCLEOTIDE SEQUENCE [LARGE SCALE GENOMIC DNA]</scope>
    <source>
        <strain evidence="7 9">HL-109</strain>
    </source>
</reference>
<dbReference type="InterPro" id="IPR001789">
    <property type="entry name" value="Sig_transdc_resp-reg_receiver"/>
</dbReference>
<dbReference type="Proteomes" id="UP000182800">
    <property type="component" value="Unassembled WGS sequence"/>
</dbReference>
<dbReference type="Proteomes" id="UP000050497">
    <property type="component" value="Unassembled WGS sequence"/>
</dbReference>
<dbReference type="PANTHER" id="PTHR44591">
    <property type="entry name" value="STRESS RESPONSE REGULATOR PROTEIN 1"/>
    <property type="match status" value="1"/>
</dbReference>
<evidence type="ECO:0000313" key="7">
    <source>
        <dbReference type="EMBL" id="SCC82575.1"/>
    </source>
</evidence>
<accession>A0A0P7XBV0</accession>
<dbReference type="Pfam" id="PF00072">
    <property type="entry name" value="Response_reg"/>
    <property type="match status" value="1"/>
</dbReference>
<dbReference type="RefSeq" id="WP_074446379.1">
    <property type="nucleotide sequence ID" value="NZ_FMBM01000003.1"/>
</dbReference>
<dbReference type="SMART" id="SM00448">
    <property type="entry name" value="REC"/>
    <property type="match status" value="1"/>
</dbReference>
<evidence type="ECO:0000313" key="6">
    <source>
        <dbReference type="EMBL" id="KPQ12748.1"/>
    </source>
</evidence>
<dbReference type="GO" id="GO:0000160">
    <property type="term" value="P:phosphorelay signal transduction system"/>
    <property type="evidence" value="ECO:0007669"/>
    <property type="project" value="InterPro"/>
</dbReference>
<keyword evidence="9" id="KW-1185">Reference proteome</keyword>
<name>A0A0P7XBV0_9HYPH</name>
<dbReference type="AlphaFoldDB" id="A0A0P7XBV0"/>
<dbReference type="SUPFAM" id="SSF52172">
    <property type="entry name" value="CheY-like"/>
    <property type="match status" value="1"/>
</dbReference>
<feature type="modified residue" description="4-aspartylphosphate" evidence="4">
    <location>
        <position position="69"/>
    </location>
</feature>
<evidence type="ECO:0000313" key="8">
    <source>
        <dbReference type="Proteomes" id="UP000050497"/>
    </source>
</evidence>
<gene>
    <name evidence="7" type="ORF">GA0071312_3581</name>
    <name evidence="6" type="ORF">HLUCCO17_01235</name>
</gene>
<keyword evidence="2" id="KW-0805">Transcription regulation</keyword>
<keyword evidence="6" id="KW-0238">DNA-binding</keyword>
<dbReference type="InterPro" id="IPR011006">
    <property type="entry name" value="CheY-like_superfamily"/>
</dbReference>
<evidence type="ECO:0000256" key="1">
    <source>
        <dbReference type="ARBA" id="ARBA00022553"/>
    </source>
</evidence>
<dbReference type="EMBL" id="LJSX01000001">
    <property type="protein sequence ID" value="KPQ12748.1"/>
    <property type="molecule type" value="Genomic_DNA"/>
</dbReference>
<feature type="domain" description="Response regulatory" evidence="5">
    <location>
        <begin position="20"/>
        <end position="136"/>
    </location>
</feature>
<evidence type="ECO:0000256" key="2">
    <source>
        <dbReference type="ARBA" id="ARBA00023015"/>
    </source>
</evidence>
<proteinExistence type="predicted"/>
<dbReference type="PANTHER" id="PTHR44591:SF3">
    <property type="entry name" value="RESPONSE REGULATORY DOMAIN-CONTAINING PROTEIN"/>
    <property type="match status" value="1"/>
</dbReference>
<dbReference type="EMBL" id="FMBM01000003">
    <property type="protein sequence ID" value="SCC82575.1"/>
    <property type="molecule type" value="Genomic_DNA"/>
</dbReference>
<dbReference type="STRING" id="1653334.GA0071312_3581"/>
<organism evidence="6 8">
    <name type="scientific">Saliniramus fredricksonii</name>
    <dbReference type="NCBI Taxonomy" id="1653334"/>
    <lineage>
        <taxon>Bacteria</taxon>
        <taxon>Pseudomonadati</taxon>
        <taxon>Pseudomonadota</taxon>
        <taxon>Alphaproteobacteria</taxon>
        <taxon>Hyphomicrobiales</taxon>
        <taxon>Salinarimonadaceae</taxon>
        <taxon>Saliniramus</taxon>
    </lineage>
</organism>
<protein>
    <submittedName>
        <fullName evidence="7">Response regulator receiver domain-containing protein</fullName>
    </submittedName>
    <submittedName>
        <fullName evidence="6">Response regulators consisting of a CheY-like receiver domain and a winged-helix DNA-binding domain</fullName>
    </submittedName>
</protein>
<evidence type="ECO:0000259" key="5">
    <source>
        <dbReference type="PROSITE" id="PS50110"/>
    </source>
</evidence>
<dbReference type="InterPro" id="IPR050595">
    <property type="entry name" value="Bact_response_regulator"/>
</dbReference>
<reference evidence="6 8" key="1">
    <citation type="submission" date="2015-09" db="EMBL/GenBank/DDBJ databases">
        <title>Identification and resolution of microdiversity through metagenomic sequencing of parallel consortia.</title>
        <authorList>
            <person name="Nelson W.C."/>
            <person name="Romine M.F."/>
            <person name="Lindemann S.R."/>
        </authorList>
    </citation>
    <scope>NUCLEOTIDE SEQUENCE [LARGE SCALE GENOMIC DNA]</scope>
    <source>
        <strain evidence="6">HL-109</strain>
    </source>
</reference>
<sequence length="149" mass="16453">MGDPHETKQRFRFVLDEAVSLLVIDDDPIQREFSQVYLASPVAEVHTVESAEEALSALEAQCFDIALVDVDLDGMDGISLVRQLRADHRFDDMAIMVITGREDMASIDAAFDAGATSFAVKPMNWRLLSHQIKFLLRAHRALGGATAHA</sequence>
<dbReference type="OrthoDB" id="9782655at2"/>
<dbReference type="PROSITE" id="PS50110">
    <property type="entry name" value="RESPONSE_REGULATORY"/>
    <property type="match status" value="1"/>
</dbReference>
<evidence type="ECO:0000256" key="4">
    <source>
        <dbReference type="PROSITE-ProRule" id="PRU00169"/>
    </source>
</evidence>